<protein>
    <submittedName>
        <fullName evidence="1">Uncharacterized protein</fullName>
    </submittedName>
</protein>
<accession>A0A834SYS7</accession>
<keyword evidence="2" id="KW-1185">Reference proteome</keyword>
<comment type="caution">
    <text evidence="1">The sequence shown here is derived from an EMBL/GenBank/DDBJ whole genome shotgun (WGS) entry which is preliminary data.</text>
</comment>
<dbReference type="AlphaFoldDB" id="A0A834SYS7"/>
<organism evidence="1 2">
    <name type="scientific">Senna tora</name>
    <dbReference type="NCBI Taxonomy" id="362788"/>
    <lineage>
        <taxon>Eukaryota</taxon>
        <taxon>Viridiplantae</taxon>
        <taxon>Streptophyta</taxon>
        <taxon>Embryophyta</taxon>
        <taxon>Tracheophyta</taxon>
        <taxon>Spermatophyta</taxon>
        <taxon>Magnoliopsida</taxon>
        <taxon>eudicotyledons</taxon>
        <taxon>Gunneridae</taxon>
        <taxon>Pentapetalae</taxon>
        <taxon>rosids</taxon>
        <taxon>fabids</taxon>
        <taxon>Fabales</taxon>
        <taxon>Fabaceae</taxon>
        <taxon>Caesalpinioideae</taxon>
        <taxon>Cassia clade</taxon>
        <taxon>Senna</taxon>
    </lineage>
</organism>
<proteinExistence type="predicted"/>
<evidence type="ECO:0000313" key="2">
    <source>
        <dbReference type="Proteomes" id="UP000634136"/>
    </source>
</evidence>
<evidence type="ECO:0000313" key="1">
    <source>
        <dbReference type="EMBL" id="KAF7805979.1"/>
    </source>
</evidence>
<dbReference type="Proteomes" id="UP000634136">
    <property type="component" value="Unassembled WGS sequence"/>
</dbReference>
<dbReference type="EMBL" id="JAAIUW010000012">
    <property type="protein sequence ID" value="KAF7805979.1"/>
    <property type="molecule type" value="Genomic_DNA"/>
</dbReference>
<reference evidence="1" key="1">
    <citation type="submission" date="2020-09" db="EMBL/GenBank/DDBJ databases">
        <title>Genome-Enabled Discovery of Anthraquinone Biosynthesis in Senna tora.</title>
        <authorList>
            <person name="Kang S.-H."/>
            <person name="Pandey R.P."/>
            <person name="Lee C.-M."/>
            <person name="Sim J.-S."/>
            <person name="Jeong J.-T."/>
            <person name="Choi B.-S."/>
            <person name="Jung M."/>
            <person name="Ginzburg D."/>
            <person name="Zhao K."/>
            <person name="Won S.Y."/>
            <person name="Oh T.-J."/>
            <person name="Yu Y."/>
            <person name="Kim N.-H."/>
            <person name="Lee O.R."/>
            <person name="Lee T.-H."/>
            <person name="Bashyal P."/>
            <person name="Kim T.-S."/>
            <person name="Lee W.-H."/>
            <person name="Kawkins C."/>
            <person name="Kim C.-K."/>
            <person name="Kim J.S."/>
            <person name="Ahn B.O."/>
            <person name="Rhee S.Y."/>
            <person name="Sohng J.K."/>
        </authorList>
    </citation>
    <scope>NUCLEOTIDE SEQUENCE</scope>
    <source>
        <tissue evidence="1">Leaf</tissue>
    </source>
</reference>
<gene>
    <name evidence="1" type="ORF">G2W53_038140</name>
</gene>
<name>A0A834SYS7_9FABA</name>
<sequence>MYIMPNPKIAPLLSSTKEAKEETEIMRRWSRTSVPALSGALRRRRRSLRRLGRRSGGRRLGSEKLKRQQHLVHLVNRERELLPDCIVNSRLHHAAGDVHLIALPGEVEPPASVVAGGLGSHGVADGEELGEGVEFGGDVVEDELDLLLVGEAVDGAGGEGAEGVVGGGKDGKPLRG</sequence>